<evidence type="ECO:0000256" key="2">
    <source>
        <dbReference type="ARBA" id="ARBA00007495"/>
    </source>
</evidence>
<feature type="domain" description="GH10" evidence="13">
    <location>
        <begin position="11"/>
        <end position="328"/>
    </location>
</feature>
<evidence type="ECO:0000256" key="3">
    <source>
        <dbReference type="ARBA" id="ARBA00022651"/>
    </source>
</evidence>
<accession>A0A6V8L8C7</accession>
<proteinExistence type="inferred from homology"/>
<dbReference type="SUPFAM" id="SSF51445">
    <property type="entry name" value="(Trans)glycosidases"/>
    <property type="match status" value="1"/>
</dbReference>
<keyword evidence="15" id="KW-1185">Reference proteome</keyword>
<evidence type="ECO:0000256" key="12">
    <source>
        <dbReference type="SAM" id="MobiDB-lite"/>
    </source>
</evidence>
<keyword evidence="3" id="KW-0858">Xylan degradation</keyword>
<evidence type="ECO:0000313" key="14">
    <source>
        <dbReference type="EMBL" id="GFJ93512.1"/>
    </source>
</evidence>
<dbReference type="Proteomes" id="UP000482960">
    <property type="component" value="Unassembled WGS sequence"/>
</dbReference>
<gene>
    <name evidence="14" type="ORF">Prum_071540</name>
</gene>
<dbReference type="PANTHER" id="PTHR31490">
    <property type="entry name" value="GLYCOSYL HYDROLASE"/>
    <property type="match status" value="1"/>
</dbReference>
<feature type="region of interest" description="Disordered" evidence="12">
    <location>
        <begin position="348"/>
        <end position="377"/>
    </location>
</feature>
<evidence type="ECO:0000256" key="10">
    <source>
        <dbReference type="PROSITE-ProRule" id="PRU10061"/>
    </source>
</evidence>
<evidence type="ECO:0000256" key="6">
    <source>
        <dbReference type="ARBA" id="ARBA00023157"/>
    </source>
</evidence>
<evidence type="ECO:0000256" key="4">
    <source>
        <dbReference type="ARBA" id="ARBA00022729"/>
    </source>
</evidence>
<dbReference type="SUPFAM" id="SSF49899">
    <property type="entry name" value="Concanavalin A-like lectins/glucanases"/>
    <property type="match status" value="2"/>
</dbReference>
<dbReference type="EC" id="3.2.1.8" evidence="11"/>
<keyword evidence="4" id="KW-0732">Signal</keyword>
<reference evidence="14 15" key="1">
    <citation type="submission" date="2020-03" db="EMBL/GenBank/DDBJ databases">
        <title>Whole genome shotgun sequence of Phytohabitans rumicis NBRC 108638.</title>
        <authorList>
            <person name="Komaki H."/>
            <person name="Tamura T."/>
        </authorList>
    </citation>
    <scope>NUCLEOTIDE SEQUENCE [LARGE SCALE GENOMIC DNA]</scope>
    <source>
        <strain evidence="14 15">NBRC 108638</strain>
    </source>
</reference>
<keyword evidence="7 11" id="KW-0119">Carbohydrate metabolism</keyword>
<reference evidence="14 15" key="2">
    <citation type="submission" date="2020-03" db="EMBL/GenBank/DDBJ databases">
        <authorList>
            <person name="Ichikawa N."/>
            <person name="Kimura A."/>
            <person name="Kitahashi Y."/>
            <person name="Uohara A."/>
        </authorList>
    </citation>
    <scope>NUCLEOTIDE SEQUENCE [LARGE SCALE GENOMIC DNA]</scope>
    <source>
        <strain evidence="14 15">NBRC 108638</strain>
    </source>
</reference>
<dbReference type="EMBL" id="BLPG01000001">
    <property type="protein sequence ID" value="GFJ93512.1"/>
    <property type="molecule type" value="Genomic_DNA"/>
</dbReference>
<evidence type="ECO:0000256" key="5">
    <source>
        <dbReference type="ARBA" id="ARBA00022801"/>
    </source>
</evidence>
<dbReference type="InterPro" id="IPR044846">
    <property type="entry name" value="GH10"/>
</dbReference>
<evidence type="ECO:0000259" key="13">
    <source>
        <dbReference type="PROSITE" id="PS51760"/>
    </source>
</evidence>
<dbReference type="PROSITE" id="PS51760">
    <property type="entry name" value="GH10_2"/>
    <property type="match status" value="1"/>
</dbReference>
<evidence type="ECO:0000256" key="11">
    <source>
        <dbReference type="RuleBase" id="RU361174"/>
    </source>
</evidence>
<dbReference type="Pfam" id="PF13385">
    <property type="entry name" value="Laminin_G_3"/>
    <property type="match status" value="2"/>
</dbReference>
<evidence type="ECO:0000313" key="15">
    <source>
        <dbReference type="Proteomes" id="UP000482960"/>
    </source>
</evidence>
<dbReference type="GO" id="GO:0045493">
    <property type="term" value="P:xylan catabolic process"/>
    <property type="evidence" value="ECO:0007669"/>
    <property type="project" value="UniProtKB-KW"/>
</dbReference>
<feature type="compositionally biased region" description="Polar residues" evidence="12">
    <location>
        <begin position="350"/>
        <end position="359"/>
    </location>
</feature>
<comment type="caution">
    <text evidence="14">The sequence shown here is derived from an EMBL/GenBank/DDBJ whole genome shotgun (WGS) entry which is preliminary data.</text>
</comment>
<dbReference type="GO" id="GO:0031176">
    <property type="term" value="F:endo-1,4-beta-xylanase activity"/>
    <property type="evidence" value="ECO:0007669"/>
    <property type="project" value="UniProtKB-EC"/>
</dbReference>
<dbReference type="Pfam" id="PF00331">
    <property type="entry name" value="Glyco_hydro_10"/>
    <property type="match status" value="1"/>
</dbReference>
<dbReference type="InterPro" id="IPR017853">
    <property type="entry name" value="GH"/>
</dbReference>
<dbReference type="InterPro" id="IPR006558">
    <property type="entry name" value="LamG-like"/>
</dbReference>
<dbReference type="SMART" id="SM00633">
    <property type="entry name" value="Glyco_10"/>
    <property type="match status" value="1"/>
</dbReference>
<keyword evidence="6" id="KW-1015">Disulfide bond</keyword>
<evidence type="ECO:0000256" key="9">
    <source>
        <dbReference type="ARBA" id="ARBA00023326"/>
    </source>
</evidence>
<feature type="active site" description="Nucleophile" evidence="10">
    <location>
        <position position="250"/>
    </location>
</feature>
<evidence type="ECO:0000256" key="1">
    <source>
        <dbReference type="ARBA" id="ARBA00000681"/>
    </source>
</evidence>
<keyword evidence="8 11" id="KW-0326">Glycosidase</keyword>
<comment type="similarity">
    <text evidence="2 11">Belongs to the glycosyl hydrolase 10 (cellulase F) family.</text>
</comment>
<evidence type="ECO:0000256" key="8">
    <source>
        <dbReference type="ARBA" id="ARBA00023295"/>
    </source>
</evidence>
<dbReference type="PANTHER" id="PTHR31490:SF88">
    <property type="entry name" value="BETA-XYLANASE"/>
    <property type="match status" value="1"/>
</dbReference>
<dbReference type="InterPro" id="IPR031158">
    <property type="entry name" value="GH10_AS"/>
</dbReference>
<dbReference type="Gene3D" id="2.60.120.200">
    <property type="match status" value="2"/>
</dbReference>
<dbReference type="Gene3D" id="3.20.20.80">
    <property type="entry name" value="Glycosidases"/>
    <property type="match status" value="1"/>
</dbReference>
<dbReference type="AlphaFoldDB" id="A0A6V8L8C7"/>
<name>A0A6V8L8C7_9ACTN</name>
<sequence length="767" mass="81119">MIVGPVVDPAAATAVSLRQLAAAADVSVGSAVRAVRLDEPDYGHWVGEQLSTLTAENELKWDQVEPAQGQFTFTNADKIVQFALDHGQMVRGHTLVWHSALPSWVGAIGDNTQLEAALENHITSVVSHFGTGVDVWDVVNEPLDDNGYLRTSGTEGFWNNRLGAAYIANSFHWAHAANPSARLYLNEYGIESDSAKARGLYELVKGLLAQGVPIHGVGFQTHKLETTRLSGLADTLRRFADLGLDVAITELDVRMLLPADADKLARQASVYGWATAACLAVPRCVSVTTWGFTDRYSWIPAAYPGWGAATMTDASYVEKPAYVAVQQALLAGRPAPDPVAAWRLDEPSGTMATDASSSPVRHPAQAQPGNLGNPGREPYLKAFKGNGSDSSAATASSAMRTDVSFTVSAWVNMASLAGDQVIASQEGVNVGAFTFGHTGGHYYFAIPAADSTSATEQRLVSVAPVVTGEWVHVAAVWNRGWGHAQLFINGVGENAGPLWSNSWASTGAFHIGASQAGRHFHGSISDLRVYQHVLEASEIAVLASPLVGRWTFDGHTGDESWFHRDAAARNNSPLLWTADRHGQAGNAINLAGAQLIDTRGGLPVLVDRSYTLSVWVKLADTDGDGRADATGDQVVLAADGNNISPLYLRFKRGANAAADRWAFSIPVSDTGGAAQIAVTSIQPATAGVWTHLLAVCDRGSAQQMRLFVDGAVAATGSAPGVWPSPPPETGALHIGASSTGNLIGAVDDVQVYQRALSAAEIAVLYTQ</sequence>
<comment type="catalytic activity">
    <reaction evidence="1 11">
        <text>Endohydrolysis of (1-&gt;4)-beta-D-xylosidic linkages in xylans.</text>
        <dbReference type="EC" id="3.2.1.8"/>
    </reaction>
</comment>
<dbReference type="PRINTS" id="PR00134">
    <property type="entry name" value="GLHYDRLASE10"/>
</dbReference>
<keyword evidence="9 11" id="KW-0624">Polysaccharide degradation</keyword>
<dbReference type="InterPro" id="IPR013320">
    <property type="entry name" value="ConA-like_dom_sf"/>
</dbReference>
<dbReference type="SMART" id="SM00560">
    <property type="entry name" value="LamGL"/>
    <property type="match status" value="2"/>
</dbReference>
<organism evidence="14 15">
    <name type="scientific">Phytohabitans rumicis</name>
    <dbReference type="NCBI Taxonomy" id="1076125"/>
    <lineage>
        <taxon>Bacteria</taxon>
        <taxon>Bacillati</taxon>
        <taxon>Actinomycetota</taxon>
        <taxon>Actinomycetes</taxon>
        <taxon>Micromonosporales</taxon>
        <taxon>Micromonosporaceae</taxon>
    </lineage>
</organism>
<dbReference type="InterPro" id="IPR001000">
    <property type="entry name" value="GH10_dom"/>
</dbReference>
<protein>
    <recommendedName>
        <fullName evidence="11">Beta-xylanase</fullName>
        <ecNumber evidence="11">3.2.1.8</ecNumber>
    </recommendedName>
</protein>
<evidence type="ECO:0000256" key="7">
    <source>
        <dbReference type="ARBA" id="ARBA00023277"/>
    </source>
</evidence>
<dbReference type="PROSITE" id="PS00591">
    <property type="entry name" value="GH10_1"/>
    <property type="match status" value="1"/>
</dbReference>
<keyword evidence="5 11" id="KW-0378">Hydrolase</keyword>